<keyword evidence="2" id="KW-1185">Reference proteome</keyword>
<evidence type="ECO:0000313" key="1">
    <source>
        <dbReference type="EMBL" id="EME47299.1"/>
    </source>
</evidence>
<dbReference type="EMBL" id="KB446536">
    <property type="protein sequence ID" value="EME47299.1"/>
    <property type="molecule type" value="Genomic_DNA"/>
</dbReference>
<protein>
    <submittedName>
        <fullName evidence="1">Uncharacterized protein</fullName>
    </submittedName>
</protein>
<dbReference type="eggNOG" id="ENOG502RM0U">
    <property type="taxonomic scope" value="Eukaryota"/>
</dbReference>
<name>N1PYI7_DOTSN</name>
<dbReference type="OMA" id="GCEVSYV"/>
<dbReference type="Proteomes" id="UP000016933">
    <property type="component" value="Unassembled WGS sequence"/>
</dbReference>
<accession>N1PYI7</accession>
<dbReference type="AlphaFoldDB" id="N1PYI7"/>
<sequence length="191" mass="21274">MASCPLLGLPRELRDMITDNVITSHQPFRINCTAQPHLVMRTQSGLDISCKTFQSEHANLLRRAAFTPGNKTVASVYNFDFRQLTTFVQGLKPREVVASNRNRNIIVDLFVLDVNELDLEGLQGWIGVCEATGCEVSYVVQWTAFNMDGIKGLESVIGTHSEGEKILRALAGRSVKCWNWEACQEGLSACR</sequence>
<dbReference type="OrthoDB" id="3639334at2759"/>
<gene>
    <name evidence="1" type="ORF">DOTSEDRAFT_69284</name>
</gene>
<reference evidence="2" key="1">
    <citation type="journal article" date="2012" name="PLoS Genet.">
        <title>The genomes of the fungal plant pathogens Cladosporium fulvum and Dothistroma septosporum reveal adaptation to different hosts and lifestyles but also signatures of common ancestry.</title>
        <authorList>
            <person name="de Wit P.J.G.M."/>
            <person name="van der Burgt A."/>
            <person name="Oekmen B."/>
            <person name="Stergiopoulos I."/>
            <person name="Abd-Elsalam K.A."/>
            <person name="Aerts A.L."/>
            <person name="Bahkali A.H."/>
            <person name="Beenen H.G."/>
            <person name="Chettri P."/>
            <person name="Cox M.P."/>
            <person name="Datema E."/>
            <person name="de Vries R.P."/>
            <person name="Dhillon B."/>
            <person name="Ganley A.R."/>
            <person name="Griffiths S.A."/>
            <person name="Guo Y."/>
            <person name="Hamelin R.C."/>
            <person name="Henrissat B."/>
            <person name="Kabir M.S."/>
            <person name="Jashni M.K."/>
            <person name="Kema G."/>
            <person name="Klaubauf S."/>
            <person name="Lapidus A."/>
            <person name="Levasseur A."/>
            <person name="Lindquist E."/>
            <person name="Mehrabi R."/>
            <person name="Ohm R.A."/>
            <person name="Owen T.J."/>
            <person name="Salamov A."/>
            <person name="Schwelm A."/>
            <person name="Schijlen E."/>
            <person name="Sun H."/>
            <person name="van den Burg H.A."/>
            <person name="van Ham R.C.H.J."/>
            <person name="Zhang S."/>
            <person name="Goodwin S.B."/>
            <person name="Grigoriev I.V."/>
            <person name="Collemare J."/>
            <person name="Bradshaw R.E."/>
        </authorList>
    </citation>
    <scope>NUCLEOTIDE SEQUENCE [LARGE SCALE GENOMIC DNA]</scope>
    <source>
        <strain evidence="2">NZE10 / CBS 128990</strain>
    </source>
</reference>
<organism evidence="1 2">
    <name type="scientific">Dothistroma septosporum (strain NZE10 / CBS 128990)</name>
    <name type="common">Red band needle blight fungus</name>
    <name type="synonym">Mycosphaerella pini</name>
    <dbReference type="NCBI Taxonomy" id="675120"/>
    <lineage>
        <taxon>Eukaryota</taxon>
        <taxon>Fungi</taxon>
        <taxon>Dikarya</taxon>
        <taxon>Ascomycota</taxon>
        <taxon>Pezizomycotina</taxon>
        <taxon>Dothideomycetes</taxon>
        <taxon>Dothideomycetidae</taxon>
        <taxon>Mycosphaerellales</taxon>
        <taxon>Mycosphaerellaceae</taxon>
        <taxon>Dothistroma</taxon>
    </lineage>
</organism>
<dbReference type="HOGENOM" id="CLU_1210448_0_0_1"/>
<reference evidence="1 2" key="2">
    <citation type="journal article" date="2012" name="PLoS Pathog.">
        <title>Diverse lifestyles and strategies of plant pathogenesis encoded in the genomes of eighteen Dothideomycetes fungi.</title>
        <authorList>
            <person name="Ohm R.A."/>
            <person name="Feau N."/>
            <person name="Henrissat B."/>
            <person name="Schoch C.L."/>
            <person name="Horwitz B.A."/>
            <person name="Barry K.W."/>
            <person name="Condon B.J."/>
            <person name="Copeland A.C."/>
            <person name="Dhillon B."/>
            <person name="Glaser F."/>
            <person name="Hesse C.N."/>
            <person name="Kosti I."/>
            <person name="LaButti K."/>
            <person name="Lindquist E.A."/>
            <person name="Lucas S."/>
            <person name="Salamov A.A."/>
            <person name="Bradshaw R.E."/>
            <person name="Ciuffetti L."/>
            <person name="Hamelin R.C."/>
            <person name="Kema G.H.J."/>
            <person name="Lawrence C."/>
            <person name="Scott J.A."/>
            <person name="Spatafora J.W."/>
            <person name="Turgeon B.G."/>
            <person name="de Wit P.J.G.M."/>
            <person name="Zhong S."/>
            <person name="Goodwin S.B."/>
            <person name="Grigoriev I.V."/>
        </authorList>
    </citation>
    <scope>NUCLEOTIDE SEQUENCE [LARGE SCALE GENOMIC DNA]</scope>
    <source>
        <strain evidence="2">NZE10 / CBS 128990</strain>
    </source>
</reference>
<evidence type="ECO:0000313" key="2">
    <source>
        <dbReference type="Proteomes" id="UP000016933"/>
    </source>
</evidence>
<proteinExistence type="predicted"/>